<evidence type="ECO:0000256" key="1">
    <source>
        <dbReference type="ARBA" id="ARBA00001936"/>
    </source>
</evidence>
<proteinExistence type="inferred from homology"/>
<dbReference type="PANTHER" id="PTHR43237">
    <property type="entry name" value="NADP-DEPENDENT MALIC ENZYME"/>
    <property type="match status" value="1"/>
</dbReference>
<dbReference type="PIRSF" id="PIRSF000106">
    <property type="entry name" value="ME"/>
    <property type="match status" value="1"/>
</dbReference>
<keyword evidence="11" id="KW-1185">Reference proteome</keyword>
<dbReference type="SUPFAM" id="SSF51735">
    <property type="entry name" value="NAD(P)-binding Rossmann-fold domains"/>
    <property type="match status" value="1"/>
</dbReference>
<evidence type="ECO:0000313" key="10">
    <source>
        <dbReference type="EMBL" id="SMC52861.1"/>
    </source>
</evidence>
<reference evidence="10 11" key="1">
    <citation type="submission" date="2017-04" db="EMBL/GenBank/DDBJ databases">
        <authorList>
            <person name="Afonso C.L."/>
            <person name="Miller P.J."/>
            <person name="Scott M.A."/>
            <person name="Spackman E."/>
            <person name="Goraichik I."/>
            <person name="Dimitrov K.M."/>
            <person name="Suarez D.L."/>
            <person name="Swayne D.E."/>
        </authorList>
    </citation>
    <scope>NUCLEOTIDE SEQUENCE [LARGE SCALE GENOMIC DNA]</scope>
    <source>
        <strain evidence="10 11">DSM 3385</strain>
    </source>
</reference>
<feature type="binding site" evidence="7">
    <location>
        <position position="142"/>
    </location>
    <ligand>
        <name>a divalent metal cation</name>
        <dbReference type="ChEBI" id="CHEBI:60240"/>
    </ligand>
</feature>
<dbReference type="Pfam" id="PF00390">
    <property type="entry name" value="malic"/>
    <property type="match status" value="1"/>
</dbReference>
<dbReference type="GO" id="GO:0016616">
    <property type="term" value="F:oxidoreductase activity, acting on the CH-OH group of donors, NAD or NADP as acceptor"/>
    <property type="evidence" value="ECO:0007669"/>
    <property type="project" value="InterPro"/>
</dbReference>
<evidence type="ECO:0000256" key="4">
    <source>
        <dbReference type="ARBA" id="ARBA00023002"/>
    </source>
</evidence>
<dbReference type="PROSITE" id="PS00331">
    <property type="entry name" value="MALIC_ENZYMES"/>
    <property type="match status" value="1"/>
</dbReference>
<dbReference type="FunFam" id="3.40.50.720:FF:000095">
    <property type="entry name" value="NADP-dependent malic enzyme"/>
    <property type="match status" value="1"/>
</dbReference>
<feature type="binding site" evidence="7">
    <location>
        <position position="168"/>
    </location>
    <ligand>
        <name>a divalent metal cation</name>
        <dbReference type="ChEBI" id="CHEBI:60240"/>
    </ligand>
</feature>
<dbReference type="Gene3D" id="3.40.50.720">
    <property type="entry name" value="NAD(P)-binding Rossmann-like Domain"/>
    <property type="match status" value="1"/>
</dbReference>
<feature type="binding site" evidence="6">
    <location>
        <position position="324"/>
    </location>
    <ligand>
        <name>(S)-malate</name>
        <dbReference type="ChEBI" id="CHEBI:15589"/>
    </ligand>
</feature>
<evidence type="ECO:0000256" key="2">
    <source>
        <dbReference type="ARBA" id="ARBA00008785"/>
    </source>
</evidence>
<dbReference type="InterPro" id="IPR001891">
    <property type="entry name" value="Malic_OxRdtase"/>
</dbReference>
<dbReference type="STRING" id="1121400.SAMN02746065_103246"/>
<dbReference type="Pfam" id="PF03949">
    <property type="entry name" value="Malic_M"/>
    <property type="match status" value="1"/>
</dbReference>
<dbReference type="InterPro" id="IPR036291">
    <property type="entry name" value="NAD(P)-bd_dom_sf"/>
</dbReference>
<keyword evidence="4" id="KW-0560">Oxidoreductase</keyword>
<sequence length="434" mass="47062">MYKEACPMTDFKDDVLSYHSFPVAGKVEVMPTKPCQTADDLSMAYTPGVALPVKAIAENSECAKTFTSRQNLVGVVSNGTAILGLGNLGPLASKPVMEGKGVLFKRFADVDVFDIELDTEDPKKIIDIVKTMEPTFGGINLEDIKAPECFEIEETLIELCNIPVFHDDQHGTAIICAAGLISAVDITGKKMEELKVVFNGAGAAGISCAKLFVSMGVKYENLTMCDSRGVIYKGREAGMNKYKDIFAVDTDARTLADAMVGADVFIGVSQKDVVSQDMLKSMAKDPIVFAMANPDPEIAYEDAVAARDDLIMATGRSDYPNQINNVLGFPFIFRGALDVGATKISEGMKIAAARALAELAKEPVPESVAKAYGGKSFSYGREYIVPKPFDPRVIEYEAVAVAKAAMDEGLATNAIEDWDAYRDALRKRMEKFWK</sequence>
<feature type="binding site" evidence="6">
    <location>
        <position position="293"/>
    </location>
    <ligand>
        <name>(S)-malate</name>
        <dbReference type="ChEBI" id="CHEBI:15589"/>
    </ligand>
</feature>
<comment type="similarity">
    <text evidence="2">Belongs to the malic enzymes family.</text>
</comment>
<evidence type="ECO:0000259" key="8">
    <source>
        <dbReference type="SMART" id="SM00919"/>
    </source>
</evidence>
<dbReference type="PANTHER" id="PTHR43237:SF4">
    <property type="entry name" value="NADP-DEPENDENT MALIC ENZYME"/>
    <property type="match status" value="1"/>
</dbReference>
<dbReference type="InterPro" id="IPR045213">
    <property type="entry name" value="Malic_NAD-bd_bact_type"/>
</dbReference>
<name>A0A1W1ZXJ7_9BACT</name>
<dbReference type="GO" id="GO:0051287">
    <property type="term" value="F:NAD binding"/>
    <property type="evidence" value="ECO:0007669"/>
    <property type="project" value="InterPro"/>
</dbReference>
<dbReference type="GO" id="GO:0046872">
    <property type="term" value="F:metal ion binding"/>
    <property type="evidence" value="ECO:0007669"/>
    <property type="project" value="UniProtKB-KW"/>
</dbReference>
<dbReference type="FunFam" id="3.40.50.10380:FF:000003">
    <property type="entry name" value="NADP-dependent malic enzyme"/>
    <property type="match status" value="1"/>
</dbReference>
<dbReference type="CDD" id="cd05311">
    <property type="entry name" value="NAD_bind_2_malic_enz"/>
    <property type="match status" value="1"/>
</dbReference>
<dbReference type="GO" id="GO:0004470">
    <property type="term" value="F:malic enzyme activity"/>
    <property type="evidence" value="ECO:0007669"/>
    <property type="project" value="InterPro"/>
</dbReference>
<feature type="active site" description="Proton donor" evidence="5">
    <location>
        <position position="45"/>
    </location>
</feature>
<dbReference type="InterPro" id="IPR015884">
    <property type="entry name" value="Malic_enzyme_CS"/>
</dbReference>
<dbReference type="Proteomes" id="UP000192418">
    <property type="component" value="Unassembled WGS sequence"/>
</dbReference>
<dbReference type="InterPro" id="IPR037062">
    <property type="entry name" value="Malic_N_dom_sf"/>
</dbReference>
<dbReference type="AlphaFoldDB" id="A0A1W1ZXJ7"/>
<feature type="binding site" evidence="7">
    <location>
        <position position="143"/>
    </location>
    <ligand>
        <name>a divalent metal cation</name>
        <dbReference type="ChEBI" id="CHEBI:60240"/>
    </ligand>
</feature>
<evidence type="ECO:0000256" key="6">
    <source>
        <dbReference type="PIRSR" id="PIRSR000106-2"/>
    </source>
</evidence>
<dbReference type="SUPFAM" id="SSF53223">
    <property type="entry name" value="Aminoacid dehydrogenase-like, N-terminal domain"/>
    <property type="match status" value="1"/>
</dbReference>
<protein>
    <submittedName>
        <fullName evidence="10">Malate dehydrogenase (Oxaloacetate-decarboxylating)(NADP+)</fullName>
    </submittedName>
</protein>
<comment type="cofactor">
    <cofactor evidence="1">
        <name>Mn(2+)</name>
        <dbReference type="ChEBI" id="CHEBI:29035"/>
    </cofactor>
</comment>
<feature type="domain" description="Malic enzyme N-terminal" evidence="9">
    <location>
        <begin position="24"/>
        <end position="157"/>
    </location>
</feature>
<comment type="cofactor">
    <cofactor evidence="7">
        <name>Mg(2+)</name>
        <dbReference type="ChEBI" id="CHEBI:18420"/>
    </cofactor>
    <cofactor evidence="7">
        <name>Mn(2+)</name>
        <dbReference type="ChEBI" id="CHEBI:29035"/>
    </cofactor>
    <text evidence="7">Divalent metal cations. Prefers magnesium or manganese.</text>
</comment>
<evidence type="ECO:0000259" key="9">
    <source>
        <dbReference type="SMART" id="SM01274"/>
    </source>
</evidence>
<dbReference type="InterPro" id="IPR051674">
    <property type="entry name" value="Malate_Decarboxylase"/>
</dbReference>
<accession>A0A1W1ZXJ7</accession>
<evidence type="ECO:0000256" key="5">
    <source>
        <dbReference type="PIRSR" id="PIRSR000106-1"/>
    </source>
</evidence>
<feature type="domain" description="Malic enzyme NAD-binding" evidence="8">
    <location>
        <begin position="169"/>
        <end position="406"/>
    </location>
</feature>
<organism evidence="10 11">
    <name type="scientific">Desulfocicer vacuolatum DSM 3385</name>
    <dbReference type="NCBI Taxonomy" id="1121400"/>
    <lineage>
        <taxon>Bacteria</taxon>
        <taxon>Pseudomonadati</taxon>
        <taxon>Thermodesulfobacteriota</taxon>
        <taxon>Desulfobacteria</taxon>
        <taxon>Desulfobacterales</taxon>
        <taxon>Desulfobacteraceae</taxon>
        <taxon>Desulfocicer</taxon>
    </lineage>
</organism>
<evidence type="ECO:0000313" key="11">
    <source>
        <dbReference type="Proteomes" id="UP000192418"/>
    </source>
</evidence>
<feature type="active site" description="Proton acceptor" evidence="5">
    <location>
        <position position="100"/>
    </location>
</feature>
<dbReference type="Gene3D" id="3.40.50.10380">
    <property type="entry name" value="Malic enzyme, N-terminal domain"/>
    <property type="match status" value="1"/>
</dbReference>
<dbReference type="EMBL" id="FWXY01000003">
    <property type="protein sequence ID" value="SMC52861.1"/>
    <property type="molecule type" value="Genomic_DNA"/>
</dbReference>
<dbReference type="InterPro" id="IPR012301">
    <property type="entry name" value="Malic_N_dom"/>
</dbReference>
<dbReference type="SMART" id="SM00919">
    <property type="entry name" value="Malic_M"/>
    <property type="match status" value="1"/>
</dbReference>
<dbReference type="InterPro" id="IPR012302">
    <property type="entry name" value="Malic_NAD-bd"/>
</dbReference>
<dbReference type="SMART" id="SM01274">
    <property type="entry name" value="malic"/>
    <property type="match status" value="1"/>
</dbReference>
<dbReference type="InterPro" id="IPR046346">
    <property type="entry name" value="Aminoacid_DH-like_N_sf"/>
</dbReference>
<keyword evidence="3 7" id="KW-0479">Metal-binding</keyword>
<evidence type="ECO:0000256" key="7">
    <source>
        <dbReference type="PIRSR" id="PIRSR000106-3"/>
    </source>
</evidence>
<gene>
    <name evidence="10" type="ORF">SAMN02746065_103246</name>
</gene>
<evidence type="ECO:0000256" key="3">
    <source>
        <dbReference type="ARBA" id="ARBA00022723"/>
    </source>
</evidence>